<organism evidence="1 2">
    <name type="scientific">Paramuricea clavata</name>
    <name type="common">Red gorgonian</name>
    <name type="synonym">Violescent sea-whip</name>
    <dbReference type="NCBI Taxonomy" id="317549"/>
    <lineage>
        <taxon>Eukaryota</taxon>
        <taxon>Metazoa</taxon>
        <taxon>Cnidaria</taxon>
        <taxon>Anthozoa</taxon>
        <taxon>Octocorallia</taxon>
        <taxon>Malacalcyonacea</taxon>
        <taxon>Plexauridae</taxon>
        <taxon>Paramuricea</taxon>
    </lineage>
</organism>
<proteinExistence type="predicted"/>
<dbReference type="Pfam" id="PF13650">
    <property type="entry name" value="Asp_protease_2"/>
    <property type="match status" value="1"/>
</dbReference>
<dbReference type="InterPro" id="IPR021109">
    <property type="entry name" value="Peptidase_aspartic_dom_sf"/>
</dbReference>
<protein>
    <submittedName>
        <fullName evidence="1">Uncharacterized protein</fullName>
    </submittedName>
</protein>
<keyword evidence="2" id="KW-1185">Reference proteome</keyword>
<evidence type="ECO:0000313" key="1">
    <source>
        <dbReference type="EMBL" id="CAB4034825.1"/>
    </source>
</evidence>
<dbReference type="EMBL" id="CACRXK020020461">
    <property type="protein sequence ID" value="CAB4034825.1"/>
    <property type="molecule type" value="Genomic_DNA"/>
</dbReference>
<comment type="caution">
    <text evidence="1">The sequence shown here is derived from an EMBL/GenBank/DDBJ whole genome shotgun (WGS) entry which is preliminary data.</text>
</comment>
<feature type="non-terminal residue" evidence="1">
    <location>
        <position position="134"/>
    </location>
</feature>
<accession>A0A6S7JQD3</accession>
<gene>
    <name evidence="1" type="ORF">PACLA_8A035939</name>
</gene>
<dbReference type="AlphaFoldDB" id="A0A6S7JQD3"/>
<dbReference type="Gene3D" id="2.40.70.10">
    <property type="entry name" value="Acid Proteases"/>
    <property type="match status" value="1"/>
</dbReference>
<dbReference type="Proteomes" id="UP001152795">
    <property type="component" value="Unassembled WGS sequence"/>
</dbReference>
<dbReference type="OrthoDB" id="5986226at2759"/>
<reference evidence="1" key="1">
    <citation type="submission" date="2020-04" db="EMBL/GenBank/DDBJ databases">
        <authorList>
            <person name="Alioto T."/>
            <person name="Alioto T."/>
            <person name="Gomez Garrido J."/>
        </authorList>
    </citation>
    <scope>NUCLEOTIDE SEQUENCE</scope>
    <source>
        <strain evidence="1">A484AB</strain>
    </source>
</reference>
<name>A0A6S7JQD3_PARCT</name>
<sequence>MIDSGSNISLMSKATVKRLGLEGPELHMTMNLAGGKQKSETSQQIEISLAPINDDQIIKTVHVLTVQKPCSAAKWISKAAVKNYPHLESIVDKLHLNGGSIDLLIGTDFPAAFVDIHIKQSELGGPIAKRNCFG</sequence>
<evidence type="ECO:0000313" key="2">
    <source>
        <dbReference type="Proteomes" id="UP001152795"/>
    </source>
</evidence>